<evidence type="ECO:0000313" key="3">
    <source>
        <dbReference type="Proteomes" id="UP001497623"/>
    </source>
</evidence>
<dbReference type="EMBL" id="CAXKWB010014748">
    <property type="protein sequence ID" value="CAL4111618.1"/>
    <property type="molecule type" value="Genomic_DNA"/>
</dbReference>
<reference evidence="2 3" key="1">
    <citation type="submission" date="2024-05" db="EMBL/GenBank/DDBJ databases">
        <authorList>
            <person name="Wallberg A."/>
        </authorList>
    </citation>
    <scope>NUCLEOTIDE SEQUENCE [LARGE SCALE GENOMIC DNA]</scope>
</reference>
<name>A0AAV2R6M0_MEGNR</name>
<organism evidence="2 3">
    <name type="scientific">Meganyctiphanes norvegica</name>
    <name type="common">Northern krill</name>
    <name type="synonym">Thysanopoda norvegica</name>
    <dbReference type="NCBI Taxonomy" id="48144"/>
    <lineage>
        <taxon>Eukaryota</taxon>
        <taxon>Metazoa</taxon>
        <taxon>Ecdysozoa</taxon>
        <taxon>Arthropoda</taxon>
        <taxon>Crustacea</taxon>
        <taxon>Multicrustacea</taxon>
        <taxon>Malacostraca</taxon>
        <taxon>Eumalacostraca</taxon>
        <taxon>Eucarida</taxon>
        <taxon>Euphausiacea</taxon>
        <taxon>Euphausiidae</taxon>
        <taxon>Meganyctiphanes</taxon>
    </lineage>
</organism>
<proteinExistence type="predicted"/>
<feature type="region of interest" description="Disordered" evidence="1">
    <location>
        <begin position="106"/>
        <end position="143"/>
    </location>
</feature>
<evidence type="ECO:0000313" key="2">
    <source>
        <dbReference type="EMBL" id="CAL4111618.1"/>
    </source>
</evidence>
<evidence type="ECO:0000256" key="1">
    <source>
        <dbReference type="SAM" id="MobiDB-lite"/>
    </source>
</evidence>
<dbReference type="Proteomes" id="UP001497623">
    <property type="component" value="Unassembled WGS sequence"/>
</dbReference>
<keyword evidence="3" id="KW-1185">Reference proteome</keyword>
<dbReference type="AlphaFoldDB" id="A0AAV2R6M0"/>
<feature type="compositionally biased region" description="Polar residues" evidence="1">
    <location>
        <begin position="115"/>
        <end position="127"/>
    </location>
</feature>
<protein>
    <submittedName>
        <fullName evidence="2">Uncharacterized protein</fullName>
    </submittedName>
</protein>
<sequence length="206" mass="23035">MGNLVIKDGEEIESNENTTKGIEVIDSGEDSLNTQIQIIESGETLTNSNNQSENIENKISDTGLIELKENNTNYSDYRTENNNIPSIDEAAINVSSVFSLETSLSKSEFPEKESQQYQNGEDIVSSSETHDNQHENQSQYASKKDIVIFTSNDETSDNPPQNLPQYLSDENIVTSREQIRVKGEHGWITWDEAMKDGSLTSVSCPY</sequence>
<comment type="caution">
    <text evidence="2">The sequence shown here is derived from an EMBL/GenBank/DDBJ whole genome shotgun (WGS) entry which is preliminary data.</text>
</comment>
<accession>A0AAV2R6M0</accession>
<gene>
    <name evidence="2" type="ORF">MNOR_LOCUS19684</name>
</gene>